<reference evidence="1" key="1">
    <citation type="submission" date="2018-02" db="EMBL/GenBank/DDBJ databases">
        <title>Rhizophora mucronata_Transcriptome.</title>
        <authorList>
            <person name="Meera S.P."/>
            <person name="Sreeshan A."/>
            <person name="Augustine A."/>
        </authorList>
    </citation>
    <scope>NUCLEOTIDE SEQUENCE</scope>
    <source>
        <tissue evidence="1">Leaf</tissue>
    </source>
</reference>
<protein>
    <submittedName>
        <fullName evidence="1">Uncharacterized protein</fullName>
    </submittedName>
</protein>
<dbReference type="EMBL" id="GGEC01085334">
    <property type="protein sequence ID" value="MBX65818.1"/>
    <property type="molecule type" value="Transcribed_RNA"/>
</dbReference>
<sequence>MNHRLTFSFLPPYFKCCWPKLRFLSRTKEESN</sequence>
<proteinExistence type="predicted"/>
<evidence type="ECO:0000313" key="1">
    <source>
        <dbReference type="EMBL" id="MBX65818.1"/>
    </source>
</evidence>
<accession>A0A2P2QFQ0</accession>
<name>A0A2P2QFQ0_RHIMU</name>
<organism evidence="1">
    <name type="scientific">Rhizophora mucronata</name>
    <name type="common">Asiatic mangrove</name>
    <dbReference type="NCBI Taxonomy" id="61149"/>
    <lineage>
        <taxon>Eukaryota</taxon>
        <taxon>Viridiplantae</taxon>
        <taxon>Streptophyta</taxon>
        <taxon>Embryophyta</taxon>
        <taxon>Tracheophyta</taxon>
        <taxon>Spermatophyta</taxon>
        <taxon>Magnoliopsida</taxon>
        <taxon>eudicotyledons</taxon>
        <taxon>Gunneridae</taxon>
        <taxon>Pentapetalae</taxon>
        <taxon>rosids</taxon>
        <taxon>fabids</taxon>
        <taxon>Malpighiales</taxon>
        <taxon>Rhizophoraceae</taxon>
        <taxon>Rhizophora</taxon>
    </lineage>
</organism>
<dbReference type="AlphaFoldDB" id="A0A2P2QFQ0"/>